<accession>A0A835IIN7</accession>
<dbReference type="AlphaFoldDB" id="A0A835IIN7"/>
<feature type="compositionally biased region" description="Basic and acidic residues" evidence="1">
    <location>
        <begin position="342"/>
        <end position="364"/>
    </location>
</feature>
<organism evidence="2 3">
    <name type="scientific">Coptis chinensis</name>
    <dbReference type="NCBI Taxonomy" id="261450"/>
    <lineage>
        <taxon>Eukaryota</taxon>
        <taxon>Viridiplantae</taxon>
        <taxon>Streptophyta</taxon>
        <taxon>Embryophyta</taxon>
        <taxon>Tracheophyta</taxon>
        <taxon>Spermatophyta</taxon>
        <taxon>Magnoliopsida</taxon>
        <taxon>Ranunculales</taxon>
        <taxon>Ranunculaceae</taxon>
        <taxon>Coptidoideae</taxon>
        <taxon>Coptis</taxon>
    </lineage>
</organism>
<reference evidence="2 3" key="1">
    <citation type="submission" date="2020-10" db="EMBL/GenBank/DDBJ databases">
        <title>The Coptis chinensis genome and diversification of protoberbering-type alkaloids.</title>
        <authorList>
            <person name="Wang B."/>
            <person name="Shu S."/>
            <person name="Song C."/>
            <person name="Liu Y."/>
        </authorList>
    </citation>
    <scope>NUCLEOTIDE SEQUENCE [LARGE SCALE GENOMIC DNA]</scope>
    <source>
        <strain evidence="2">HL-2020</strain>
        <tissue evidence="2">Leaf</tissue>
    </source>
</reference>
<gene>
    <name evidence="2" type="ORF">IFM89_002295</name>
</gene>
<comment type="caution">
    <text evidence="2">The sequence shown here is derived from an EMBL/GenBank/DDBJ whole genome shotgun (WGS) entry which is preliminary data.</text>
</comment>
<dbReference type="OrthoDB" id="242866at2759"/>
<feature type="region of interest" description="Disordered" evidence="1">
    <location>
        <begin position="324"/>
        <end position="383"/>
    </location>
</feature>
<dbReference type="Proteomes" id="UP000631114">
    <property type="component" value="Unassembled WGS sequence"/>
</dbReference>
<evidence type="ECO:0000313" key="3">
    <source>
        <dbReference type="Proteomes" id="UP000631114"/>
    </source>
</evidence>
<proteinExistence type="predicted"/>
<sequence length="383" mass="42174">MEITMCNRCGDNTHSSDKCGWLSTPCCFRNCRGSRTLKQSGQTQSLGKKFFTCRVCRDFQWLEDARASSVMPLEYLRCRQVNCAGFRKVNTTMKKNENEGKFFLNCTECGKDFQWLEELLAMLRNNIESTASSSSSPVASSSSSKRDKKVKITVEIDDDAPPIIFKGKSPRCILPAIDVLSIGNALVGIFYLIGFGLFCESVIEDHGLFSKYTCYVKELSLLPASSTSNTDLTMNRRQKKLAASAAKGGGATTSSSSPSPNQGGGAAASSSAKRKRMQEVMNVYLHYSDQVMVDISNEDGDWATNMCNDACPYEEIDYSDTEINVGEGSTNVSLEDEDESDDHSVSEIEGFERQSNEADARSEQTNENDFNLFSGKLGGGRSR</sequence>
<name>A0A835IIN7_9MAGN</name>
<evidence type="ECO:0000256" key="1">
    <source>
        <dbReference type="SAM" id="MobiDB-lite"/>
    </source>
</evidence>
<feature type="compositionally biased region" description="Low complexity" evidence="1">
    <location>
        <begin position="243"/>
        <end position="271"/>
    </location>
</feature>
<dbReference type="EMBL" id="JADFTS010000002">
    <property type="protein sequence ID" value="KAF9618600.1"/>
    <property type="molecule type" value="Genomic_DNA"/>
</dbReference>
<protein>
    <submittedName>
        <fullName evidence="2">Uncharacterized protein</fullName>
    </submittedName>
</protein>
<evidence type="ECO:0000313" key="2">
    <source>
        <dbReference type="EMBL" id="KAF9618600.1"/>
    </source>
</evidence>
<keyword evidence="3" id="KW-1185">Reference proteome</keyword>
<feature type="region of interest" description="Disordered" evidence="1">
    <location>
        <begin position="243"/>
        <end position="272"/>
    </location>
</feature>